<sequence length="336" mass="36495">MNPVLDFVPIWTLILGMAVFFYVLLDGFDLGVGMLYGLAPDTPSRNIIMNSIAPIWDGNETWLVLGGLGLLAAFPVAFAIIIPAVYFPILVMLLALVFRGVAFEFRFRDTAHKTFWDHAFCYGSGIATFAQGVVLGAFIQGFQVTGRTFSGSSFDFLTPFSLLTGVALLFGYGLLGSGWLILKTEGAVQAAARMQGRVCLLGVIVAVGIVSIWTPFMSPAISARWFGWPNTLLLAPIPIATAVVAILTWRALESEAEAAPFIGSIGMFALSYVGIAISLFPMIVPGHFTLWEAASSPRTQAFLLVGTLVLLPVILMYTSWSYWVFRGKVRSDIGYH</sequence>
<feature type="transmembrane region" description="Helical" evidence="7">
    <location>
        <begin position="119"/>
        <end position="140"/>
    </location>
</feature>
<reference evidence="9" key="1">
    <citation type="journal article" date="2019" name="Int. J. Syst. Evol. Microbiol.">
        <title>The Global Catalogue of Microorganisms (GCM) 10K type strain sequencing project: providing services to taxonomists for standard genome sequencing and annotation.</title>
        <authorList>
            <consortium name="The Broad Institute Genomics Platform"/>
            <consortium name="The Broad Institute Genome Sequencing Center for Infectious Disease"/>
            <person name="Wu L."/>
            <person name="Ma J."/>
        </authorList>
    </citation>
    <scope>NUCLEOTIDE SEQUENCE [LARGE SCALE GENOMIC DNA]</scope>
    <source>
        <strain evidence="9">NBRC 101365</strain>
    </source>
</reference>
<name>A0ABQ6CLN4_9HYPH</name>
<feature type="transmembrane region" description="Helical" evidence="7">
    <location>
        <begin position="160"/>
        <end position="182"/>
    </location>
</feature>
<evidence type="ECO:0000313" key="9">
    <source>
        <dbReference type="Proteomes" id="UP001156882"/>
    </source>
</evidence>
<evidence type="ECO:0000256" key="6">
    <source>
        <dbReference type="ARBA" id="ARBA00023136"/>
    </source>
</evidence>
<dbReference type="PANTHER" id="PTHR43141">
    <property type="entry name" value="CYTOCHROME BD2 SUBUNIT II"/>
    <property type="match status" value="1"/>
</dbReference>
<feature type="transmembrane region" description="Helical" evidence="7">
    <location>
        <begin position="303"/>
        <end position="325"/>
    </location>
</feature>
<evidence type="ECO:0000256" key="5">
    <source>
        <dbReference type="ARBA" id="ARBA00022989"/>
    </source>
</evidence>
<comment type="subcellular location">
    <subcellularLocation>
        <location evidence="1">Cell membrane</location>
        <topology evidence="1">Multi-pass membrane protein</topology>
    </subcellularLocation>
</comment>
<evidence type="ECO:0000256" key="3">
    <source>
        <dbReference type="ARBA" id="ARBA00022475"/>
    </source>
</evidence>
<feature type="transmembrane region" description="Helical" evidence="7">
    <location>
        <begin position="7"/>
        <end position="25"/>
    </location>
</feature>
<comment type="similarity">
    <text evidence="2">Belongs to the cytochrome ubiquinol oxidase subunit 2 family.</text>
</comment>
<organism evidence="8 9">
    <name type="scientific">Labrys miyagiensis</name>
    <dbReference type="NCBI Taxonomy" id="346912"/>
    <lineage>
        <taxon>Bacteria</taxon>
        <taxon>Pseudomonadati</taxon>
        <taxon>Pseudomonadota</taxon>
        <taxon>Alphaproteobacteria</taxon>
        <taxon>Hyphomicrobiales</taxon>
        <taxon>Xanthobacteraceae</taxon>
        <taxon>Labrys</taxon>
    </lineage>
</organism>
<protein>
    <submittedName>
        <fullName evidence="8">Quinol oxidase subunit</fullName>
    </submittedName>
</protein>
<keyword evidence="9" id="KW-1185">Reference proteome</keyword>
<dbReference type="Proteomes" id="UP001156882">
    <property type="component" value="Unassembled WGS sequence"/>
</dbReference>
<dbReference type="InterPro" id="IPR003317">
    <property type="entry name" value="Cyt-d_oxidase_su2"/>
</dbReference>
<dbReference type="EMBL" id="BSPC01000045">
    <property type="protein sequence ID" value="GLS21208.1"/>
    <property type="molecule type" value="Genomic_DNA"/>
</dbReference>
<feature type="transmembrane region" description="Helical" evidence="7">
    <location>
        <begin position="261"/>
        <end position="283"/>
    </location>
</feature>
<dbReference type="PANTHER" id="PTHR43141:SF4">
    <property type="entry name" value="CYTOCHROME BD2 SUBUNIT II"/>
    <property type="match status" value="1"/>
</dbReference>
<feature type="transmembrane region" description="Helical" evidence="7">
    <location>
        <begin position="194"/>
        <end position="216"/>
    </location>
</feature>
<feature type="transmembrane region" description="Helical" evidence="7">
    <location>
        <begin position="228"/>
        <end position="249"/>
    </location>
</feature>
<proteinExistence type="inferred from homology"/>
<evidence type="ECO:0000256" key="4">
    <source>
        <dbReference type="ARBA" id="ARBA00022692"/>
    </source>
</evidence>
<evidence type="ECO:0000256" key="1">
    <source>
        <dbReference type="ARBA" id="ARBA00004651"/>
    </source>
</evidence>
<dbReference type="NCBIfam" id="TIGR00203">
    <property type="entry name" value="cydB"/>
    <property type="match status" value="1"/>
</dbReference>
<dbReference type="Pfam" id="PF02322">
    <property type="entry name" value="Cyt_bd_oxida_II"/>
    <property type="match status" value="1"/>
</dbReference>
<feature type="transmembrane region" description="Helical" evidence="7">
    <location>
        <begin position="72"/>
        <end position="98"/>
    </location>
</feature>
<keyword evidence="3" id="KW-1003">Cell membrane</keyword>
<dbReference type="RefSeq" id="WP_284314259.1">
    <property type="nucleotide sequence ID" value="NZ_BSPC01000045.1"/>
</dbReference>
<evidence type="ECO:0000256" key="7">
    <source>
        <dbReference type="SAM" id="Phobius"/>
    </source>
</evidence>
<keyword evidence="5 7" id="KW-1133">Transmembrane helix</keyword>
<evidence type="ECO:0000256" key="2">
    <source>
        <dbReference type="ARBA" id="ARBA00007543"/>
    </source>
</evidence>
<accession>A0ABQ6CLN4</accession>
<gene>
    <name evidence="8" type="ORF">GCM10007874_42250</name>
</gene>
<keyword evidence="6 7" id="KW-0472">Membrane</keyword>
<comment type="caution">
    <text evidence="8">The sequence shown here is derived from an EMBL/GenBank/DDBJ whole genome shotgun (WGS) entry which is preliminary data.</text>
</comment>
<keyword evidence="4 7" id="KW-0812">Transmembrane</keyword>
<evidence type="ECO:0000313" key="8">
    <source>
        <dbReference type="EMBL" id="GLS21208.1"/>
    </source>
</evidence>